<sequence>MPNLPGLFFLKSYPPEQIWRLFVDGRFWSKENGWHGYESRERGSINAALESLCSIALQVDKAGEKFELSVDLIKDIHKKCGRKVEELEDKGPGELRTDEPVSFGIPAARASIKGIEEFLQLFFLIEGKAQFGPGKPGPFGPSFTTDYFQDLTPDKVPKLAKKIYDDMSAYGHSNTNHFYLAVREHVDVFLEAITQSYNKEIKDAKTLDEKLQVIAKHIRYYEVLHPFKDANGRTFVNNLLNILLMQQGLPPATFYEPNVFDLYSADELVIVIKEAIFNTVEIIEQNKKGIFLYGYNATPQDNIKFMEMLDSPSYKEIRDTDFSFLDISILQENTQDCLASLNEMYPLHRGAIYLSDPSDIKGLVAAHQSEINERIKQGSPPIYVGKTPIHLAVIMRNSAMIDELIANKADLSIQDYDGKTALHYAAESGNIQVMGKILTALLLQDNALNVLNIKDNQGKTAFHYAAEYGNSELVMALTSTNEIQINEPDNRGSSPILLAYKNHKLDVFEKLLESGAEISKELLDEVLIRKDKEAFTKIIAKNKQLLASKEAFYIAVCLGSISLVKQFLQAKDNGIDINTPITKDKGTPLMLATQRGDTRLVNYLLRKGADTSLTDVRGHTALHYVFYTKEENREALIKRILKQDKGLIITLASKS</sequence>
<dbReference type="InterPro" id="IPR036597">
    <property type="entry name" value="Fido-like_dom_sf"/>
</dbReference>
<protein>
    <submittedName>
        <fullName evidence="6">Ankyrin repeat-containing protein</fullName>
    </submittedName>
</protein>
<keyword evidence="1" id="KW-0677">Repeat</keyword>
<dbReference type="Gene3D" id="1.25.40.20">
    <property type="entry name" value="Ankyrin repeat-containing domain"/>
    <property type="match status" value="2"/>
</dbReference>
<evidence type="ECO:0000256" key="1">
    <source>
        <dbReference type="ARBA" id="ARBA00022737"/>
    </source>
</evidence>
<organism evidence="6 8">
    <name type="scientific">Legionella steigerwaltii</name>
    <dbReference type="NCBI Taxonomy" id="460"/>
    <lineage>
        <taxon>Bacteria</taxon>
        <taxon>Pseudomonadati</taxon>
        <taxon>Pseudomonadota</taxon>
        <taxon>Gammaproteobacteria</taxon>
        <taxon>Legionellales</taxon>
        <taxon>Legionellaceae</taxon>
        <taxon>Legionella</taxon>
    </lineage>
</organism>
<dbReference type="InterPro" id="IPR003812">
    <property type="entry name" value="Fido"/>
</dbReference>
<dbReference type="InterPro" id="IPR002110">
    <property type="entry name" value="Ankyrin_rpt"/>
</dbReference>
<dbReference type="GO" id="GO:0051059">
    <property type="term" value="F:NF-kappaB binding"/>
    <property type="evidence" value="ECO:0007669"/>
    <property type="project" value="TreeGrafter"/>
</dbReference>
<dbReference type="InterPro" id="IPR036770">
    <property type="entry name" value="Ankyrin_rpt-contain_sf"/>
</dbReference>
<feature type="repeat" description="ANK" evidence="3">
    <location>
        <begin position="384"/>
        <end position="416"/>
    </location>
</feature>
<name>A0A378L5T1_9GAMM</name>
<dbReference type="InterPro" id="IPR051070">
    <property type="entry name" value="NF-kappa-B_inhibitor"/>
</dbReference>
<evidence type="ECO:0000259" key="4">
    <source>
        <dbReference type="PROSITE" id="PS51459"/>
    </source>
</evidence>
<feature type="repeat" description="ANK" evidence="3">
    <location>
        <begin position="417"/>
        <end position="453"/>
    </location>
</feature>
<dbReference type="PRINTS" id="PR01415">
    <property type="entry name" value="ANKYRIN"/>
</dbReference>
<feature type="repeat" description="ANK" evidence="3">
    <location>
        <begin position="457"/>
        <end position="490"/>
    </location>
</feature>
<dbReference type="InterPro" id="IPR054037">
    <property type="entry name" value="AnkX_ins"/>
</dbReference>
<evidence type="ECO:0000313" key="5">
    <source>
        <dbReference type="EMBL" id="KTD80343.1"/>
    </source>
</evidence>
<dbReference type="RefSeq" id="WP_082650788.1">
    <property type="nucleotide sequence ID" value="NZ_CAAAIO010000035.1"/>
</dbReference>
<dbReference type="SMART" id="SM00248">
    <property type="entry name" value="ANK"/>
    <property type="match status" value="7"/>
</dbReference>
<feature type="domain" description="Fido" evidence="4">
    <location>
        <begin position="151"/>
        <end position="285"/>
    </location>
</feature>
<dbReference type="Gene3D" id="1.10.3290.10">
    <property type="entry name" value="Fido-like domain"/>
    <property type="match status" value="1"/>
</dbReference>
<dbReference type="Pfam" id="PF12796">
    <property type="entry name" value="Ank_2"/>
    <property type="match status" value="3"/>
</dbReference>
<keyword evidence="7" id="KW-1185">Reference proteome</keyword>
<dbReference type="OrthoDB" id="5649256at2"/>
<dbReference type="SUPFAM" id="SSF48403">
    <property type="entry name" value="Ankyrin repeat"/>
    <property type="match status" value="1"/>
</dbReference>
<evidence type="ECO:0000313" key="8">
    <source>
        <dbReference type="Proteomes" id="UP000255110"/>
    </source>
</evidence>
<evidence type="ECO:0000313" key="6">
    <source>
        <dbReference type="EMBL" id="STY22425.1"/>
    </source>
</evidence>
<keyword evidence="2 3" id="KW-0040">ANK repeat</keyword>
<accession>A0A378L5T1</accession>
<evidence type="ECO:0000256" key="2">
    <source>
        <dbReference type="ARBA" id="ARBA00023043"/>
    </source>
</evidence>
<reference evidence="5 7" key="1">
    <citation type="submission" date="2015-11" db="EMBL/GenBank/DDBJ databases">
        <title>Genomic analysis of 38 Legionella species identifies large and diverse effector repertoires.</title>
        <authorList>
            <person name="Burstein D."/>
            <person name="Amaro F."/>
            <person name="Zusman T."/>
            <person name="Lifshitz Z."/>
            <person name="Cohen O."/>
            <person name="Gilbert J.A."/>
            <person name="Pupko T."/>
            <person name="Shuman H.A."/>
            <person name="Segal G."/>
        </authorList>
    </citation>
    <scope>NUCLEOTIDE SEQUENCE [LARGE SCALE GENOMIC DNA]</scope>
    <source>
        <strain evidence="5 7">SC-18-C9</strain>
    </source>
</reference>
<dbReference type="Proteomes" id="UP000054820">
    <property type="component" value="Unassembled WGS sequence"/>
</dbReference>
<proteinExistence type="predicted"/>
<dbReference type="Pfam" id="PF22170">
    <property type="entry name" value="AnkX_ins"/>
    <property type="match status" value="1"/>
</dbReference>
<dbReference type="PROSITE" id="PS50088">
    <property type="entry name" value="ANK_REPEAT"/>
    <property type="match status" value="5"/>
</dbReference>
<dbReference type="PANTHER" id="PTHR46680:SF3">
    <property type="entry name" value="NF-KAPPA-B INHIBITOR CACTUS"/>
    <property type="match status" value="1"/>
</dbReference>
<feature type="repeat" description="ANK" evidence="3">
    <location>
        <begin position="491"/>
        <end position="519"/>
    </location>
</feature>
<evidence type="ECO:0000313" key="7">
    <source>
        <dbReference type="Proteomes" id="UP000054820"/>
    </source>
</evidence>
<feature type="repeat" description="ANK" evidence="3">
    <location>
        <begin position="584"/>
        <end position="616"/>
    </location>
</feature>
<dbReference type="EMBL" id="UGOY01000001">
    <property type="protein sequence ID" value="STY22425.1"/>
    <property type="molecule type" value="Genomic_DNA"/>
</dbReference>
<dbReference type="AlphaFoldDB" id="A0A378L5T1"/>
<evidence type="ECO:0000256" key="3">
    <source>
        <dbReference type="PROSITE-ProRule" id="PRU00023"/>
    </source>
</evidence>
<dbReference type="PANTHER" id="PTHR46680">
    <property type="entry name" value="NF-KAPPA-B INHIBITOR ALPHA"/>
    <property type="match status" value="1"/>
</dbReference>
<gene>
    <name evidence="5" type="ORF">Lstg_0605</name>
    <name evidence="6" type="ORF">NCTC11991_01011</name>
</gene>
<dbReference type="EMBL" id="LNYZ01000003">
    <property type="protein sequence ID" value="KTD80343.1"/>
    <property type="molecule type" value="Genomic_DNA"/>
</dbReference>
<dbReference type="GO" id="GO:0071356">
    <property type="term" value="P:cellular response to tumor necrosis factor"/>
    <property type="evidence" value="ECO:0007669"/>
    <property type="project" value="TreeGrafter"/>
</dbReference>
<dbReference type="PROSITE" id="PS51459">
    <property type="entry name" value="FIDO"/>
    <property type="match status" value="1"/>
</dbReference>
<dbReference type="PROSITE" id="PS50297">
    <property type="entry name" value="ANK_REP_REGION"/>
    <property type="match status" value="4"/>
</dbReference>
<dbReference type="GO" id="GO:0005829">
    <property type="term" value="C:cytosol"/>
    <property type="evidence" value="ECO:0007669"/>
    <property type="project" value="TreeGrafter"/>
</dbReference>
<dbReference type="STRING" id="460.Lstg_0605"/>
<dbReference type="Proteomes" id="UP000255110">
    <property type="component" value="Unassembled WGS sequence"/>
</dbReference>
<reference evidence="6 8" key="2">
    <citation type="submission" date="2018-06" db="EMBL/GenBank/DDBJ databases">
        <authorList>
            <consortium name="Pathogen Informatics"/>
            <person name="Doyle S."/>
        </authorList>
    </citation>
    <scope>NUCLEOTIDE SEQUENCE [LARGE SCALE GENOMIC DNA]</scope>
    <source>
        <strain evidence="6 8">NCTC11991</strain>
    </source>
</reference>
<dbReference type="SUPFAM" id="SSF140931">
    <property type="entry name" value="Fic-like"/>
    <property type="match status" value="1"/>
</dbReference>